<reference evidence="1" key="1">
    <citation type="submission" date="2018-02" db="EMBL/GenBank/DDBJ databases">
        <title>Rhizophora mucronata_Transcriptome.</title>
        <authorList>
            <person name="Meera S.P."/>
            <person name="Sreeshan A."/>
            <person name="Augustine A."/>
        </authorList>
    </citation>
    <scope>NUCLEOTIDE SEQUENCE</scope>
    <source>
        <tissue evidence="1">Leaf</tissue>
    </source>
</reference>
<evidence type="ECO:0000313" key="1">
    <source>
        <dbReference type="EMBL" id="MBX63237.1"/>
    </source>
</evidence>
<organism evidence="1">
    <name type="scientific">Rhizophora mucronata</name>
    <name type="common">Asiatic mangrove</name>
    <dbReference type="NCBI Taxonomy" id="61149"/>
    <lineage>
        <taxon>Eukaryota</taxon>
        <taxon>Viridiplantae</taxon>
        <taxon>Streptophyta</taxon>
        <taxon>Embryophyta</taxon>
        <taxon>Tracheophyta</taxon>
        <taxon>Spermatophyta</taxon>
        <taxon>Magnoliopsida</taxon>
        <taxon>eudicotyledons</taxon>
        <taxon>Gunneridae</taxon>
        <taxon>Pentapetalae</taxon>
        <taxon>rosids</taxon>
        <taxon>fabids</taxon>
        <taxon>Malpighiales</taxon>
        <taxon>Rhizophoraceae</taxon>
        <taxon>Rhizophora</taxon>
    </lineage>
</organism>
<proteinExistence type="predicted"/>
<dbReference type="EMBL" id="GGEC01082753">
    <property type="protein sequence ID" value="MBX63237.1"/>
    <property type="molecule type" value="Transcribed_RNA"/>
</dbReference>
<name>A0A2P2Q8F3_RHIMU</name>
<accession>A0A2P2Q8F3</accession>
<protein>
    <submittedName>
        <fullName evidence="1">Uncharacterized protein</fullName>
    </submittedName>
</protein>
<sequence length="15" mass="1622">MFVRKLSNSVVSPSA</sequence>